<dbReference type="AlphaFoldDB" id="A0A1C0AG87"/>
<accession>A0A1C0AG87</accession>
<dbReference type="Proteomes" id="UP000093352">
    <property type="component" value="Unassembled WGS sequence"/>
</dbReference>
<proteinExistence type="predicted"/>
<dbReference type="STRING" id="1871336.BBG48_06680"/>
<sequence length="63" mass="7385">MLNDITVETFVGKIERHISKDYVDFYKAQIQDLTNCIKELANYIADESIHEEVKEVLSIYGYK</sequence>
<comment type="caution">
    <text evidence="1">The sequence shown here is derived from an EMBL/GenBank/DDBJ whole genome shotgun (WGS) entry which is preliminary data.</text>
</comment>
<dbReference type="RefSeq" id="WP_068913665.1">
    <property type="nucleotide sequence ID" value="NZ_MBEW02000007.1"/>
</dbReference>
<protein>
    <submittedName>
        <fullName evidence="1">Uncharacterized protein</fullName>
    </submittedName>
</protein>
<evidence type="ECO:0000313" key="1">
    <source>
        <dbReference type="EMBL" id="RDY21399.1"/>
    </source>
</evidence>
<reference evidence="1 2" key="1">
    <citation type="journal article" date="2016" name="Genome Announc.">
        <title>Draft Genome Sequence of Criibacterium bergeronii gen. nov., sp. nov., Strain CCRI-22567T, Isolated from a Vaginal Sample from a Woman with Bacterial Vaginosis.</title>
        <authorList>
            <person name="Maheux A.F."/>
            <person name="Berube E."/>
            <person name="Boudreau D.K."/>
            <person name="Raymond F."/>
            <person name="Corbeil J."/>
            <person name="Roy P.H."/>
            <person name="Boissinot M."/>
            <person name="Omar R.F."/>
        </authorList>
    </citation>
    <scope>NUCLEOTIDE SEQUENCE [LARGE SCALE GENOMIC DNA]</scope>
    <source>
        <strain evidence="1 2">CCRI-22567</strain>
    </source>
</reference>
<dbReference type="EMBL" id="MBEW02000007">
    <property type="protein sequence ID" value="RDY21399.1"/>
    <property type="molecule type" value="Genomic_DNA"/>
</dbReference>
<gene>
    <name evidence="1" type="ORF">BBG48_004585</name>
</gene>
<keyword evidence="2" id="KW-1185">Reference proteome</keyword>
<organism evidence="1 2">
    <name type="scientific">Criibacterium bergeronii</name>
    <dbReference type="NCBI Taxonomy" id="1871336"/>
    <lineage>
        <taxon>Bacteria</taxon>
        <taxon>Bacillati</taxon>
        <taxon>Bacillota</taxon>
        <taxon>Clostridia</taxon>
        <taxon>Peptostreptococcales</taxon>
        <taxon>Filifactoraceae</taxon>
        <taxon>Criibacterium</taxon>
    </lineage>
</organism>
<evidence type="ECO:0000313" key="2">
    <source>
        <dbReference type="Proteomes" id="UP000093352"/>
    </source>
</evidence>
<name>A0A1C0AG87_9FIRM</name>